<evidence type="ECO:0000256" key="8">
    <source>
        <dbReference type="ARBA" id="ARBA00023157"/>
    </source>
</evidence>
<evidence type="ECO:0000259" key="12">
    <source>
        <dbReference type="PROSITE" id="PS50240"/>
    </source>
</evidence>
<keyword evidence="2" id="KW-0964">Secreted</keyword>
<dbReference type="OMA" id="DYQNDIA"/>
<feature type="chain" id="PRO_5002809089" evidence="11">
    <location>
        <begin position="19"/>
        <end position="510"/>
    </location>
</feature>
<feature type="domain" description="Peptidase S1" evidence="12">
    <location>
        <begin position="269"/>
        <end position="510"/>
    </location>
</feature>
<comment type="similarity">
    <text evidence="9">Belongs to the peptidase S1 family. CLIP subfamily.</text>
</comment>
<dbReference type="Gene3D" id="2.40.10.10">
    <property type="entry name" value="Trypsin-like serine proteases"/>
    <property type="match status" value="2"/>
</dbReference>
<evidence type="ECO:0000256" key="1">
    <source>
        <dbReference type="ARBA" id="ARBA00004613"/>
    </source>
</evidence>
<reference evidence="13 14" key="1">
    <citation type="journal article" date="2007" name="Nature">
        <title>Evolution of genes and genomes on the Drosophila phylogeny.</title>
        <authorList>
            <consortium name="Drosophila 12 Genomes Consortium"/>
            <person name="Clark A.G."/>
            <person name="Eisen M.B."/>
            <person name="Smith D.R."/>
            <person name="Bergman C.M."/>
            <person name="Oliver B."/>
            <person name="Markow T.A."/>
            <person name="Kaufman T.C."/>
            <person name="Kellis M."/>
            <person name="Gelbart W."/>
            <person name="Iyer V.N."/>
            <person name="Pollard D.A."/>
            <person name="Sackton T.B."/>
            <person name="Larracuente A.M."/>
            <person name="Singh N.D."/>
            <person name="Abad J.P."/>
            <person name="Abt D.N."/>
            <person name="Adryan B."/>
            <person name="Aguade M."/>
            <person name="Akashi H."/>
            <person name="Anderson W.W."/>
            <person name="Aquadro C.F."/>
            <person name="Ardell D.H."/>
            <person name="Arguello R."/>
            <person name="Artieri C.G."/>
            <person name="Barbash D.A."/>
            <person name="Barker D."/>
            <person name="Barsanti P."/>
            <person name="Batterham P."/>
            <person name="Batzoglou S."/>
            <person name="Begun D."/>
            <person name="Bhutkar A."/>
            <person name="Blanco E."/>
            <person name="Bosak S.A."/>
            <person name="Bradley R.K."/>
            <person name="Brand A.D."/>
            <person name="Brent M.R."/>
            <person name="Brooks A.N."/>
            <person name="Brown R.H."/>
            <person name="Butlin R.K."/>
            <person name="Caggese C."/>
            <person name="Calvi B.R."/>
            <person name="Bernardo de Carvalho A."/>
            <person name="Caspi A."/>
            <person name="Castrezana S."/>
            <person name="Celniker S.E."/>
            <person name="Chang J.L."/>
            <person name="Chapple C."/>
            <person name="Chatterji S."/>
            <person name="Chinwalla A."/>
            <person name="Civetta A."/>
            <person name="Clifton S.W."/>
            <person name="Comeron J.M."/>
            <person name="Costello J.C."/>
            <person name="Coyne J.A."/>
            <person name="Daub J."/>
            <person name="David R.G."/>
            <person name="Delcher A.L."/>
            <person name="Delehaunty K."/>
            <person name="Do C.B."/>
            <person name="Ebling H."/>
            <person name="Edwards K."/>
            <person name="Eickbush T."/>
            <person name="Evans J.D."/>
            <person name="Filipski A."/>
            <person name="Findeiss S."/>
            <person name="Freyhult E."/>
            <person name="Fulton L."/>
            <person name="Fulton R."/>
            <person name="Garcia A.C."/>
            <person name="Gardiner A."/>
            <person name="Garfield D.A."/>
            <person name="Garvin B.E."/>
            <person name="Gibson G."/>
            <person name="Gilbert D."/>
            <person name="Gnerre S."/>
            <person name="Godfrey J."/>
            <person name="Good R."/>
            <person name="Gotea V."/>
            <person name="Gravely B."/>
            <person name="Greenberg A.J."/>
            <person name="Griffiths-Jones S."/>
            <person name="Gross S."/>
            <person name="Guigo R."/>
            <person name="Gustafson E.A."/>
            <person name="Haerty W."/>
            <person name="Hahn M.W."/>
            <person name="Halligan D.L."/>
            <person name="Halpern A.L."/>
            <person name="Halter G.M."/>
            <person name="Han M.V."/>
            <person name="Heger A."/>
            <person name="Hillier L."/>
            <person name="Hinrichs A.S."/>
            <person name="Holmes I."/>
            <person name="Hoskins R.A."/>
            <person name="Hubisz M.J."/>
            <person name="Hultmark D."/>
            <person name="Huntley M.A."/>
            <person name="Jaffe D.B."/>
            <person name="Jagadeeshan S."/>
            <person name="Jeck W.R."/>
            <person name="Johnson J."/>
            <person name="Jones C.D."/>
            <person name="Jordan W.C."/>
            <person name="Karpen G.H."/>
            <person name="Kataoka E."/>
            <person name="Keightley P.D."/>
            <person name="Kheradpour P."/>
            <person name="Kirkness E.F."/>
            <person name="Koerich L.B."/>
            <person name="Kristiansen K."/>
            <person name="Kudrna D."/>
            <person name="Kulathinal R.J."/>
            <person name="Kumar S."/>
            <person name="Kwok R."/>
            <person name="Lander E."/>
            <person name="Langley C.H."/>
            <person name="Lapoint R."/>
            <person name="Lazzaro B.P."/>
            <person name="Lee S.J."/>
            <person name="Levesque L."/>
            <person name="Li R."/>
            <person name="Lin C.F."/>
            <person name="Lin M.F."/>
            <person name="Lindblad-Toh K."/>
            <person name="Llopart A."/>
            <person name="Long M."/>
            <person name="Low L."/>
            <person name="Lozovsky E."/>
            <person name="Lu J."/>
            <person name="Luo M."/>
            <person name="Machado C.A."/>
            <person name="Makalowski W."/>
            <person name="Marzo M."/>
            <person name="Matsuda M."/>
            <person name="Matzkin L."/>
            <person name="McAllister B."/>
            <person name="McBride C.S."/>
            <person name="McKernan B."/>
            <person name="McKernan K."/>
            <person name="Mendez-Lago M."/>
            <person name="Minx P."/>
            <person name="Mollenhauer M.U."/>
            <person name="Montooth K."/>
            <person name="Mount S.M."/>
            <person name="Mu X."/>
            <person name="Myers E."/>
            <person name="Negre B."/>
            <person name="Newfeld S."/>
            <person name="Nielsen R."/>
            <person name="Noor M.A."/>
            <person name="O'Grady P."/>
            <person name="Pachter L."/>
            <person name="Papaceit M."/>
            <person name="Parisi M.J."/>
            <person name="Parisi M."/>
            <person name="Parts L."/>
            <person name="Pedersen J.S."/>
            <person name="Pesole G."/>
            <person name="Phillippy A.M."/>
            <person name="Ponting C.P."/>
            <person name="Pop M."/>
            <person name="Porcelli D."/>
            <person name="Powell J.R."/>
            <person name="Prohaska S."/>
            <person name="Pruitt K."/>
            <person name="Puig M."/>
            <person name="Quesneville H."/>
            <person name="Ram K.R."/>
            <person name="Rand D."/>
            <person name="Rasmussen M.D."/>
            <person name="Reed L.K."/>
            <person name="Reenan R."/>
            <person name="Reily A."/>
            <person name="Remington K.A."/>
            <person name="Rieger T.T."/>
            <person name="Ritchie M.G."/>
            <person name="Robin C."/>
            <person name="Rogers Y.H."/>
            <person name="Rohde C."/>
            <person name="Rozas J."/>
            <person name="Rubenfield M.J."/>
            <person name="Ruiz A."/>
            <person name="Russo S."/>
            <person name="Salzberg S.L."/>
            <person name="Sanchez-Gracia A."/>
            <person name="Saranga D.J."/>
            <person name="Sato H."/>
            <person name="Schaeffer S.W."/>
            <person name="Schatz M.C."/>
            <person name="Schlenke T."/>
            <person name="Schwartz R."/>
            <person name="Segarra C."/>
            <person name="Singh R.S."/>
            <person name="Sirot L."/>
            <person name="Sirota M."/>
            <person name="Sisneros N.B."/>
            <person name="Smith C.D."/>
            <person name="Smith T.F."/>
            <person name="Spieth J."/>
            <person name="Stage D.E."/>
            <person name="Stark A."/>
            <person name="Stephan W."/>
            <person name="Strausberg R.L."/>
            <person name="Strempel S."/>
            <person name="Sturgill D."/>
            <person name="Sutton G."/>
            <person name="Sutton G.G."/>
            <person name="Tao W."/>
            <person name="Teichmann S."/>
            <person name="Tobari Y.N."/>
            <person name="Tomimura Y."/>
            <person name="Tsolas J.M."/>
            <person name="Valente V.L."/>
            <person name="Venter E."/>
            <person name="Venter J.C."/>
            <person name="Vicario S."/>
            <person name="Vieira F.G."/>
            <person name="Vilella A.J."/>
            <person name="Villasante A."/>
            <person name="Walenz B."/>
            <person name="Wang J."/>
            <person name="Wasserman M."/>
            <person name="Watts T."/>
            <person name="Wilson D."/>
            <person name="Wilson R.K."/>
            <person name="Wing R.A."/>
            <person name="Wolfner M.F."/>
            <person name="Wong A."/>
            <person name="Wong G.K."/>
            <person name="Wu C.I."/>
            <person name="Wu G."/>
            <person name="Yamamoto D."/>
            <person name="Yang H.P."/>
            <person name="Yang S.P."/>
            <person name="Yorke J.A."/>
            <person name="Yoshida K."/>
            <person name="Zdobnov E."/>
            <person name="Zhang P."/>
            <person name="Zhang Y."/>
            <person name="Zimin A.V."/>
            <person name="Baldwin J."/>
            <person name="Abdouelleil A."/>
            <person name="Abdulkadir J."/>
            <person name="Abebe A."/>
            <person name="Abera B."/>
            <person name="Abreu J."/>
            <person name="Acer S.C."/>
            <person name="Aftuck L."/>
            <person name="Alexander A."/>
            <person name="An P."/>
            <person name="Anderson E."/>
            <person name="Anderson S."/>
            <person name="Arachi H."/>
            <person name="Azer M."/>
            <person name="Bachantsang P."/>
            <person name="Barry A."/>
            <person name="Bayul T."/>
            <person name="Berlin A."/>
            <person name="Bessette D."/>
            <person name="Bloom T."/>
            <person name="Blye J."/>
            <person name="Boguslavskiy L."/>
            <person name="Bonnet C."/>
            <person name="Boukhgalter B."/>
            <person name="Bourzgui I."/>
            <person name="Brown A."/>
            <person name="Cahill P."/>
            <person name="Channer S."/>
            <person name="Cheshatsang Y."/>
            <person name="Chuda L."/>
            <person name="Citroen M."/>
            <person name="Collymore A."/>
            <person name="Cooke P."/>
            <person name="Costello M."/>
            <person name="D'Aco K."/>
            <person name="Daza R."/>
            <person name="De Haan G."/>
            <person name="DeGray S."/>
            <person name="DeMaso C."/>
            <person name="Dhargay N."/>
            <person name="Dooley K."/>
            <person name="Dooley E."/>
            <person name="Doricent M."/>
            <person name="Dorje P."/>
            <person name="Dorjee K."/>
            <person name="Dupes A."/>
            <person name="Elong R."/>
            <person name="Falk J."/>
            <person name="Farina A."/>
            <person name="Faro S."/>
            <person name="Ferguson D."/>
            <person name="Fisher S."/>
            <person name="Foley C.D."/>
            <person name="Franke A."/>
            <person name="Friedrich D."/>
            <person name="Gadbois L."/>
            <person name="Gearin G."/>
            <person name="Gearin C.R."/>
            <person name="Giannoukos G."/>
            <person name="Goode T."/>
            <person name="Graham J."/>
            <person name="Grandbois E."/>
            <person name="Grewal S."/>
            <person name="Gyaltsen K."/>
            <person name="Hafez N."/>
            <person name="Hagos B."/>
            <person name="Hall J."/>
            <person name="Henson C."/>
            <person name="Hollinger A."/>
            <person name="Honan T."/>
            <person name="Huard M.D."/>
            <person name="Hughes L."/>
            <person name="Hurhula B."/>
            <person name="Husby M.E."/>
            <person name="Kamat A."/>
            <person name="Kanga B."/>
            <person name="Kashin S."/>
            <person name="Khazanovich D."/>
            <person name="Kisner P."/>
            <person name="Lance K."/>
            <person name="Lara M."/>
            <person name="Lee W."/>
            <person name="Lennon N."/>
            <person name="Letendre F."/>
            <person name="LeVine R."/>
            <person name="Lipovsky A."/>
            <person name="Liu X."/>
            <person name="Liu J."/>
            <person name="Liu S."/>
            <person name="Lokyitsang T."/>
            <person name="Lokyitsang Y."/>
            <person name="Lubonja R."/>
            <person name="Lui A."/>
            <person name="MacDonald P."/>
            <person name="Magnisalis V."/>
            <person name="Maru K."/>
            <person name="Matthews C."/>
            <person name="McCusker W."/>
            <person name="McDonough S."/>
            <person name="Mehta T."/>
            <person name="Meldrim J."/>
            <person name="Meneus L."/>
            <person name="Mihai O."/>
            <person name="Mihalev A."/>
            <person name="Mihova T."/>
            <person name="Mittelman R."/>
            <person name="Mlenga V."/>
            <person name="Montmayeur A."/>
            <person name="Mulrain L."/>
            <person name="Navidi A."/>
            <person name="Naylor J."/>
            <person name="Negash T."/>
            <person name="Nguyen T."/>
            <person name="Nguyen N."/>
            <person name="Nicol R."/>
            <person name="Norbu C."/>
            <person name="Norbu N."/>
            <person name="Novod N."/>
            <person name="O'Neill B."/>
            <person name="Osman S."/>
            <person name="Markiewicz E."/>
            <person name="Oyono O.L."/>
            <person name="Patti C."/>
            <person name="Phunkhang P."/>
            <person name="Pierre F."/>
            <person name="Priest M."/>
            <person name="Raghuraman S."/>
            <person name="Rege F."/>
            <person name="Reyes R."/>
            <person name="Rise C."/>
            <person name="Rogov P."/>
            <person name="Ross K."/>
            <person name="Ryan E."/>
            <person name="Settipalli S."/>
            <person name="Shea T."/>
            <person name="Sherpa N."/>
            <person name="Shi L."/>
            <person name="Shih D."/>
            <person name="Sparrow T."/>
            <person name="Spaulding J."/>
            <person name="Stalker J."/>
            <person name="Stange-Thomann N."/>
            <person name="Stavropoulos S."/>
            <person name="Stone C."/>
            <person name="Strader C."/>
            <person name="Tesfaye S."/>
            <person name="Thomson T."/>
            <person name="Thoulutsang Y."/>
            <person name="Thoulutsang D."/>
            <person name="Topham K."/>
            <person name="Topping I."/>
            <person name="Tsamla T."/>
            <person name="Vassiliev H."/>
            <person name="Vo A."/>
            <person name="Wangchuk T."/>
            <person name="Wangdi T."/>
            <person name="Weiand M."/>
            <person name="Wilkinson J."/>
            <person name="Wilson A."/>
            <person name="Yadav S."/>
            <person name="Young G."/>
            <person name="Yu Q."/>
            <person name="Zembek L."/>
            <person name="Zhong D."/>
            <person name="Zimmer A."/>
            <person name="Zwirko Z."/>
            <person name="Jaffe D.B."/>
            <person name="Alvarez P."/>
            <person name="Brockman W."/>
            <person name="Butler J."/>
            <person name="Chin C."/>
            <person name="Gnerre S."/>
            <person name="Grabherr M."/>
            <person name="Kleber M."/>
            <person name="Mauceli E."/>
            <person name="MacCallum I."/>
        </authorList>
    </citation>
    <scope>NUCLEOTIDE SEQUENCE [LARGE SCALE GENOMIC DNA]</scope>
    <source>
        <strain evidence="14">Rob3c / Tucson 14021-0248.25</strain>
    </source>
</reference>
<evidence type="ECO:0000256" key="5">
    <source>
        <dbReference type="ARBA" id="ARBA00022801"/>
    </source>
</evidence>
<evidence type="ECO:0000313" key="14">
    <source>
        <dbReference type="Proteomes" id="UP000001292"/>
    </source>
</evidence>
<dbReference type="HOGENOM" id="CLU_004497_6_2_1"/>
<dbReference type="InterPro" id="IPR051487">
    <property type="entry name" value="Ser/Thr_Proteases_Immune/Dev"/>
</dbReference>
<dbReference type="SMART" id="SM00020">
    <property type="entry name" value="Tryp_SPc"/>
    <property type="match status" value="1"/>
</dbReference>
<dbReference type="Pfam" id="PF00089">
    <property type="entry name" value="Trypsin"/>
    <property type="match status" value="2"/>
</dbReference>
<evidence type="ECO:0000256" key="11">
    <source>
        <dbReference type="SAM" id="SignalP"/>
    </source>
</evidence>
<evidence type="ECO:0000313" key="13">
    <source>
        <dbReference type="EMBL" id="EDW48286.1"/>
    </source>
</evidence>
<evidence type="ECO:0000256" key="4">
    <source>
        <dbReference type="ARBA" id="ARBA00022729"/>
    </source>
</evidence>
<evidence type="ECO:0000256" key="7">
    <source>
        <dbReference type="ARBA" id="ARBA00023145"/>
    </source>
</evidence>
<dbReference type="STRING" id="7238.B4HML8"/>
<dbReference type="SMR" id="B4HML8"/>
<evidence type="ECO:0000256" key="6">
    <source>
        <dbReference type="ARBA" id="ARBA00022825"/>
    </source>
</evidence>
<dbReference type="PROSITE" id="PS50240">
    <property type="entry name" value="TRYPSIN_DOM"/>
    <property type="match status" value="2"/>
</dbReference>
<keyword evidence="10" id="KW-0472">Membrane</keyword>
<feature type="signal peptide" evidence="11">
    <location>
        <begin position="1"/>
        <end position="18"/>
    </location>
</feature>
<dbReference type="PhylomeDB" id="B4HML8"/>
<keyword evidence="5" id="KW-0378">Hydrolase</keyword>
<protein>
    <submittedName>
        <fullName evidence="13">GM21775</fullName>
    </submittedName>
</protein>
<keyword evidence="14" id="KW-1185">Reference proteome</keyword>
<dbReference type="EMBL" id="CH480816">
    <property type="protein sequence ID" value="EDW48286.1"/>
    <property type="molecule type" value="Genomic_DNA"/>
</dbReference>
<dbReference type="PRINTS" id="PR00722">
    <property type="entry name" value="CHYMOTRYPSIN"/>
</dbReference>
<keyword evidence="8" id="KW-1015">Disulfide bond</keyword>
<keyword evidence="4 11" id="KW-0732">Signal</keyword>
<dbReference type="InterPro" id="IPR001254">
    <property type="entry name" value="Trypsin_dom"/>
</dbReference>
<comment type="subcellular location">
    <subcellularLocation>
        <location evidence="1">Secreted</location>
    </subcellularLocation>
</comment>
<evidence type="ECO:0000256" key="3">
    <source>
        <dbReference type="ARBA" id="ARBA00022670"/>
    </source>
</evidence>
<evidence type="ECO:0000256" key="2">
    <source>
        <dbReference type="ARBA" id="ARBA00022525"/>
    </source>
</evidence>
<dbReference type="PROSITE" id="PS00134">
    <property type="entry name" value="TRYPSIN_HIS"/>
    <property type="match status" value="1"/>
</dbReference>
<dbReference type="InterPro" id="IPR018114">
    <property type="entry name" value="TRYPSIN_HIS"/>
</dbReference>
<evidence type="ECO:0000256" key="9">
    <source>
        <dbReference type="ARBA" id="ARBA00024195"/>
    </source>
</evidence>
<evidence type="ECO:0000256" key="10">
    <source>
        <dbReference type="SAM" id="Phobius"/>
    </source>
</evidence>
<sequence>MRSLVSVVLLSLLTLCLTQMDPSQFIETPCGISTSPKINGGPNAAEKKSIWMAAIFNSSHFQCGGTIIHTRFVLSAAHCLLKQDRLYVRLGALNINDPAAVYNVIKVFPHPEFVPLRFRSDIGLLQLSDSIIYTVRVQPICIFLDPRLKGVVENLKTFTALGWGYKNGNVSTMLQTIDLLHFNRSDCKSTTYFHIDTRQICAGIHNGDTCTGGSGGPLTTRIRFPLNQIYEVQLGILSFEGAECKGVYTDVTSYVDWILLTIHSHDNPSIGRSEGDIAMRNPIVPDSNPAATPPLPPMLYNNCSQNIDAPIAQLQIYWPGSYAVGVLITDQLIIAAATDLPLDAAYLYVFVVLDGINAVYQIESVSKHPRFTTNDYQNDIAALKLVRTISSNVKKPICILTTQMYQQSAEKAQELNVVDTVLAKQFDVKLMERNQCAEHLGFQINENQVCVDDPSDTSNPRQKRSYILVGRMNANGQIRYILFGILSFSSNSILVFTNVMRHTDWIRSLL</sequence>
<keyword evidence="7" id="KW-0865">Zymogen</keyword>
<dbReference type="PANTHER" id="PTHR24256">
    <property type="entry name" value="TRYPTASE-RELATED"/>
    <property type="match status" value="1"/>
</dbReference>
<keyword evidence="10" id="KW-1133">Transmembrane helix</keyword>
<dbReference type="GO" id="GO:0005576">
    <property type="term" value="C:extracellular region"/>
    <property type="evidence" value="ECO:0007669"/>
    <property type="project" value="UniProtKB-SubCell"/>
</dbReference>
<name>B4HML8_DROSE</name>
<dbReference type="GO" id="GO:0006508">
    <property type="term" value="P:proteolysis"/>
    <property type="evidence" value="ECO:0007669"/>
    <property type="project" value="UniProtKB-KW"/>
</dbReference>
<feature type="domain" description="Peptidase S1" evidence="12">
    <location>
        <begin position="38"/>
        <end position="263"/>
    </location>
</feature>
<dbReference type="GO" id="GO:0004252">
    <property type="term" value="F:serine-type endopeptidase activity"/>
    <property type="evidence" value="ECO:0007669"/>
    <property type="project" value="InterPro"/>
</dbReference>
<dbReference type="FunFam" id="2.40.10.10:FF:000146">
    <property type="entry name" value="Serine protease 53"/>
    <property type="match status" value="1"/>
</dbReference>
<dbReference type="InterPro" id="IPR009003">
    <property type="entry name" value="Peptidase_S1_PA"/>
</dbReference>
<organism evidence="14">
    <name type="scientific">Drosophila sechellia</name>
    <name type="common">Fruit fly</name>
    <dbReference type="NCBI Taxonomy" id="7238"/>
    <lineage>
        <taxon>Eukaryota</taxon>
        <taxon>Metazoa</taxon>
        <taxon>Ecdysozoa</taxon>
        <taxon>Arthropoda</taxon>
        <taxon>Hexapoda</taxon>
        <taxon>Insecta</taxon>
        <taxon>Pterygota</taxon>
        <taxon>Neoptera</taxon>
        <taxon>Endopterygota</taxon>
        <taxon>Diptera</taxon>
        <taxon>Brachycera</taxon>
        <taxon>Muscomorpha</taxon>
        <taxon>Ephydroidea</taxon>
        <taxon>Drosophilidae</taxon>
        <taxon>Drosophila</taxon>
        <taxon>Sophophora</taxon>
    </lineage>
</organism>
<dbReference type="CDD" id="cd00190">
    <property type="entry name" value="Tryp_SPc"/>
    <property type="match status" value="1"/>
</dbReference>
<dbReference type="InterPro" id="IPR001314">
    <property type="entry name" value="Peptidase_S1A"/>
</dbReference>
<accession>B4HML8</accession>
<dbReference type="MEROPS" id="S01.B58"/>
<dbReference type="Proteomes" id="UP000001292">
    <property type="component" value="Unassembled WGS sequence"/>
</dbReference>
<keyword evidence="3" id="KW-0645">Protease</keyword>
<dbReference type="AlphaFoldDB" id="B4HML8"/>
<feature type="transmembrane region" description="Helical" evidence="10">
    <location>
        <begin position="480"/>
        <end position="500"/>
    </location>
</feature>
<keyword evidence="10" id="KW-0812">Transmembrane</keyword>
<dbReference type="SUPFAM" id="SSF50494">
    <property type="entry name" value="Trypsin-like serine proteases"/>
    <property type="match status" value="2"/>
</dbReference>
<gene>
    <name evidence="13" type="primary">Dsec\GM21775</name>
    <name evidence="13" type="ORF">Dsec_GM21775</name>
</gene>
<proteinExistence type="inferred from homology"/>
<dbReference type="InterPro" id="IPR043504">
    <property type="entry name" value="Peptidase_S1_PA_chymotrypsin"/>
</dbReference>
<keyword evidence="6" id="KW-0720">Serine protease</keyword>